<evidence type="ECO:0000256" key="1">
    <source>
        <dbReference type="SAM" id="MobiDB-lite"/>
    </source>
</evidence>
<dbReference type="AlphaFoldDB" id="A0A8R1HJW8"/>
<protein>
    <submittedName>
        <fullName evidence="2">Uncharacterized protein</fullName>
    </submittedName>
</protein>
<feature type="compositionally biased region" description="Polar residues" evidence="1">
    <location>
        <begin position="7"/>
        <end position="17"/>
    </location>
</feature>
<sequence length="201" mass="22454">MSKVESLESNMSDLLKSSTEKKYPTYSEIASKSILSPSAQVSIIRATEVALNSETRKSAVIVKNAEVPTDKSKDAEFIKSLSDSCQVSSSPKSIFRIPQKSGPPLLKLQYETIQDATRLLNSFEFKKTNLMFCANASVRPDLSKPELLKYRQAWGEAIKLNNKAKERIYTVRNLEVTKIKYREGQTPYPWNAGTKVGGSSH</sequence>
<feature type="region of interest" description="Disordered" evidence="1">
    <location>
        <begin position="1"/>
        <end position="21"/>
    </location>
</feature>
<dbReference type="Proteomes" id="UP000005237">
    <property type="component" value="Unassembled WGS sequence"/>
</dbReference>
<keyword evidence="3" id="KW-1185">Reference proteome</keyword>
<name>A0A8R1HJW8_CAEJA</name>
<reference evidence="2" key="2">
    <citation type="submission" date="2022-06" db="UniProtKB">
        <authorList>
            <consortium name="EnsemblMetazoa"/>
        </authorList>
    </citation>
    <scope>IDENTIFICATION</scope>
    <source>
        <strain evidence="2">DF5081</strain>
    </source>
</reference>
<reference evidence="3" key="1">
    <citation type="submission" date="2010-08" db="EMBL/GenBank/DDBJ databases">
        <authorList>
            <consortium name="Caenorhabditis japonica Sequencing Consortium"/>
            <person name="Wilson R.K."/>
        </authorList>
    </citation>
    <scope>NUCLEOTIDE SEQUENCE [LARGE SCALE GENOMIC DNA]</scope>
    <source>
        <strain evidence="3">DF5081</strain>
    </source>
</reference>
<organism evidence="2 3">
    <name type="scientific">Caenorhabditis japonica</name>
    <dbReference type="NCBI Taxonomy" id="281687"/>
    <lineage>
        <taxon>Eukaryota</taxon>
        <taxon>Metazoa</taxon>
        <taxon>Ecdysozoa</taxon>
        <taxon>Nematoda</taxon>
        <taxon>Chromadorea</taxon>
        <taxon>Rhabditida</taxon>
        <taxon>Rhabditina</taxon>
        <taxon>Rhabditomorpha</taxon>
        <taxon>Rhabditoidea</taxon>
        <taxon>Rhabditidae</taxon>
        <taxon>Peloderinae</taxon>
        <taxon>Caenorhabditis</taxon>
    </lineage>
</organism>
<dbReference type="EnsemblMetazoa" id="CJA02730.1">
    <property type="protein sequence ID" value="CJA02730.1"/>
    <property type="gene ID" value="WBGene00121934"/>
</dbReference>
<evidence type="ECO:0000313" key="2">
    <source>
        <dbReference type="EnsemblMetazoa" id="CJA02730.1"/>
    </source>
</evidence>
<proteinExistence type="predicted"/>
<accession>A0A8R1HJW8</accession>
<evidence type="ECO:0000313" key="3">
    <source>
        <dbReference type="Proteomes" id="UP000005237"/>
    </source>
</evidence>